<organism evidence="1 2">
    <name type="scientific">Armillaria solidipes</name>
    <dbReference type="NCBI Taxonomy" id="1076256"/>
    <lineage>
        <taxon>Eukaryota</taxon>
        <taxon>Fungi</taxon>
        <taxon>Dikarya</taxon>
        <taxon>Basidiomycota</taxon>
        <taxon>Agaricomycotina</taxon>
        <taxon>Agaricomycetes</taxon>
        <taxon>Agaricomycetidae</taxon>
        <taxon>Agaricales</taxon>
        <taxon>Marasmiineae</taxon>
        <taxon>Physalacriaceae</taxon>
        <taxon>Armillaria</taxon>
    </lineage>
</organism>
<protein>
    <submittedName>
        <fullName evidence="1">Uncharacterized protein</fullName>
    </submittedName>
</protein>
<reference evidence="2" key="1">
    <citation type="journal article" date="2017" name="Nat. Ecol. Evol.">
        <title>Genome expansion and lineage-specific genetic innovations in the forest pathogenic fungi Armillaria.</title>
        <authorList>
            <person name="Sipos G."/>
            <person name="Prasanna A.N."/>
            <person name="Walter M.C."/>
            <person name="O'Connor E."/>
            <person name="Balint B."/>
            <person name="Krizsan K."/>
            <person name="Kiss B."/>
            <person name="Hess J."/>
            <person name="Varga T."/>
            <person name="Slot J."/>
            <person name="Riley R."/>
            <person name="Boka B."/>
            <person name="Rigling D."/>
            <person name="Barry K."/>
            <person name="Lee J."/>
            <person name="Mihaltcheva S."/>
            <person name="LaButti K."/>
            <person name="Lipzen A."/>
            <person name="Waldron R."/>
            <person name="Moloney N.M."/>
            <person name="Sperisen C."/>
            <person name="Kredics L."/>
            <person name="Vagvoelgyi C."/>
            <person name="Patrignani A."/>
            <person name="Fitzpatrick D."/>
            <person name="Nagy I."/>
            <person name="Doyle S."/>
            <person name="Anderson J.B."/>
            <person name="Grigoriev I.V."/>
            <person name="Gueldener U."/>
            <person name="Muensterkoetter M."/>
            <person name="Nagy L.G."/>
        </authorList>
    </citation>
    <scope>NUCLEOTIDE SEQUENCE [LARGE SCALE GENOMIC DNA]</scope>
    <source>
        <strain evidence="2">28-4</strain>
    </source>
</reference>
<name>A0A2H3C733_9AGAR</name>
<accession>A0A2H3C733</accession>
<dbReference type="Proteomes" id="UP000218334">
    <property type="component" value="Unassembled WGS sequence"/>
</dbReference>
<proteinExistence type="predicted"/>
<dbReference type="AlphaFoldDB" id="A0A2H3C733"/>
<evidence type="ECO:0000313" key="1">
    <source>
        <dbReference type="EMBL" id="PBK71943.1"/>
    </source>
</evidence>
<gene>
    <name evidence="1" type="ORF">ARMSODRAFT_973483</name>
</gene>
<evidence type="ECO:0000313" key="2">
    <source>
        <dbReference type="Proteomes" id="UP000218334"/>
    </source>
</evidence>
<dbReference type="EMBL" id="KZ293423">
    <property type="protein sequence ID" value="PBK71943.1"/>
    <property type="molecule type" value="Genomic_DNA"/>
</dbReference>
<keyword evidence="2" id="KW-1185">Reference proteome</keyword>
<sequence>MSIDEIRCKDDGTSFITTSTYSVHLRSLKALLSNKQTNSGNIHTFSPSCQAALKYQEQFMSGTWGVKNSYMFKCLIMLPRSLTIAKRDMDDKETGATMIKFELNGQTARDRVISDDHRIPPDALKNGYYSRLLKVTIHWHSYRDTVGVELYFAAFSASFEAKASASHCKMTLLMEETNYKHEMF</sequence>